<feature type="compositionally biased region" description="Acidic residues" evidence="1">
    <location>
        <begin position="90"/>
        <end position="102"/>
    </location>
</feature>
<dbReference type="EMBL" id="AOHW01000038">
    <property type="protein sequence ID" value="ELY39289.1"/>
    <property type="molecule type" value="Genomic_DNA"/>
</dbReference>
<keyword evidence="3" id="KW-1185">Reference proteome</keyword>
<protein>
    <submittedName>
        <fullName evidence="2">Uncharacterized protein</fullName>
    </submittedName>
</protein>
<reference evidence="2 3" key="1">
    <citation type="journal article" date="2014" name="PLoS Genet.">
        <title>Phylogenetically driven sequencing of extremely halophilic archaea reveals strategies for static and dynamic osmo-response.</title>
        <authorList>
            <person name="Becker E.A."/>
            <person name="Seitzer P.M."/>
            <person name="Tritt A."/>
            <person name="Larsen D."/>
            <person name="Krusor M."/>
            <person name="Yao A.I."/>
            <person name="Wu D."/>
            <person name="Madern D."/>
            <person name="Eisen J.A."/>
            <person name="Darling A.E."/>
            <person name="Facciotti M.T."/>
        </authorList>
    </citation>
    <scope>NUCLEOTIDE SEQUENCE [LARGE SCALE GENOMIC DNA]</scope>
    <source>
        <strain evidence="2 3">GA33</strain>
    </source>
</reference>
<evidence type="ECO:0000256" key="1">
    <source>
        <dbReference type="SAM" id="MobiDB-lite"/>
    </source>
</evidence>
<evidence type="ECO:0000313" key="2">
    <source>
        <dbReference type="EMBL" id="ELY39289.1"/>
    </source>
</evidence>
<dbReference type="Proteomes" id="UP000011599">
    <property type="component" value="Unassembled WGS sequence"/>
</dbReference>
<gene>
    <name evidence="2" type="ORF">C496_15567</name>
</gene>
<sequence length="102" mass="11199">MNFIYLNKVAQHENRLGSSTEWSTSGDHWSEVTRQAIREKIEALDVMDELTPGIELFDAGTPAVPGGGDVSVRNPDAESCATSFRNAYDGPDELDESPLERS</sequence>
<name>L9VQ46_9EURY</name>
<feature type="region of interest" description="Disordered" evidence="1">
    <location>
        <begin position="81"/>
        <end position="102"/>
    </location>
</feature>
<dbReference type="AlphaFoldDB" id="L9VQ46"/>
<dbReference type="PATRIC" id="fig|1114856.3.peg.3226"/>
<accession>L9VQ46</accession>
<organism evidence="2 3">
    <name type="scientific">Natronorubrum tibetense GA33</name>
    <dbReference type="NCBI Taxonomy" id="1114856"/>
    <lineage>
        <taxon>Archaea</taxon>
        <taxon>Methanobacteriati</taxon>
        <taxon>Methanobacteriota</taxon>
        <taxon>Stenosarchaea group</taxon>
        <taxon>Halobacteria</taxon>
        <taxon>Halobacteriales</taxon>
        <taxon>Natrialbaceae</taxon>
        <taxon>Natronorubrum</taxon>
    </lineage>
</organism>
<evidence type="ECO:0000313" key="3">
    <source>
        <dbReference type="Proteomes" id="UP000011599"/>
    </source>
</evidence>
<comment type="caution">
    <text evidence="2">The sequence shown here is derived from an EMBL/GenBank/DDBJ whole genome shotgun (WGS) entry which is preliminary data.</text>
</comment>
<dbReference type="OrthoDB" id="187482at2157"/>
<proteinExistence type="predicted"/>
<dbReference type="STRING" id="1114856.GCA_000383975_04468"/>
<dbReference type="RefSeq" id="WP_006091110.1">
    <property type="nucleotide sequence ID" value="NZ_AOHW01000038.1"/>
</dbReference>